<evidence type="ECO:0000313" key="1">
    <source>
        <dbReference type="EMBL" id="PNP41132.1"/>
    </source>
</evidence>
<evidence type="ECO:0000313" key="2">
    <source>
        <dbReference type="Proteomes" id="UP000236546"/>
    </source>
</evidence>
<dbReference type="Proteomes" id="UP000236546">
    <property type="component" value="Unassembled WGS sequence"/>
</dbReference>
<gene>
    <name evidence="1" type="ORF">TGAMA5MH_07002</name>
</gene>
<accession>A0A2K0T6H9</accession>
<dbReference type="AlphaFoldDB" id="A0A2K0T6H9"/>
<dbReference type="EMBL" id="MTYH01000059">
    <property type="protein sequence ID" value="PNP41132.1"/>
    <property type="molecule type" value="Genomic_DNA"/>
</dbReference>
<sequence length="35" mass="4074">MTDIPMVTFVVEDTWFATVDLCRCWYFELSVGVAK</sequence>
<proteinExistence type="predicted"/>
<comment type="caution">
    <text evidence="1">The sequence shown here is derived from an EMBL/GenBank/DDBJ whole genome shotgun (WGS) entry which is preliminary data.</text>
</comment>
<name>A0A2K0T6H9_9HYPO</name>
<protein>
    <submittedName>
        <fullName evidence="1">Uncharacterized protein</fullName>
    </submittedName>
</protein>
<reference evidence="1 2" key="1">
    <citation type="submission" date="2017-02" db="EMBL/GenBank/DDBJ databases">
        <title>Genomes of Trichoderma spp. with biocontrol activity.</title>
        <authorList>
            <person name="Gardiner D."/>
            <person name="Kazan K."/>
            <person name="Vos C."/>
            <person name="Harvey P."/>
        </authorList>
    </citation>
    <scope>NUCLEOTIDE SEQUENCE [LARGE SCALE GENOMIC DNA]</scope>
    <source>
        <strain evidence="1 2">A5MH</strain>
    </source>
</reference>
<organism evidence="1 2">
    <name type="scientific">Trichoderma gamsii</name>
    <dbReference type="NCBI Taxonomy" id="398673"/>
    <lineage>
        <taxon>Eukaryota</taxon>
        <taxon>Fungi</taxon>
        <taxon>Dikarya</taxon>
        <taxon>Ascomycota</taxon>
        <taxon>Pezizomycotina</taxon>
        <taxon>Sordariomycetes</taxon>
        <taxon>Hypocreomycetidae</taxon>
        <taxon>Hypocreales</taxon>
        <taxon>Hypocreaceae</taxon>
        <taxon>Trichoderma</taxon>
    </lineage>
</organism>